<dbReference type="EMBL" id="CM042054">
    <property type="protein sequence ID" value="KAI3707562.1"/>
    <property type="molecule type" value="Genomic_DNA"/>
</dbReference>
<sequence length="178" mass="19537">MAAAAAAAVPVAKEAGSRSYDAKEGDAIELAVPAAAAARFLKDSGCFRLGYLPSTEECGDVTSDGVVSLLDCHALEDILLRHNGSGIQKDFIGNAVTKLPMLRKMSLDICDAKDRDFDIPEWDDRHFLSHVKIARCKSQRCNFSLQHVRASRSPVHTETLVLVWDSKQLTRTIINERV</sequence>
<evidence type="ECO:0000313" key="2">
    <source>
        <dbReference type="Proteomes" id="UP001055879"/>
    </source>
</evidence>
<organism evidence="1 2">
    <name type="scientific">Arctium lappa</name>
    <name type="common">Greater burdock</name>
    <name type="synonym">Lappa major</name>
    <dbReference type="NCBI Taxonomy" id="4217"/>
    <lineage>
        <taxon>Eukaryota</taxon>
        <taxon>Viridiplantae</taxon>
        <taxon>Streptophyta</taxon>
        <taxon>Embryophyta</taxon>
        <taxon>Tracheophyta</taxon>
        <taxon>Spermatophyta</taxon>
        <taxon>Magnoliopsida</taxon>
        <taxon>eudicotyledons</taxon>
        <taxon>Gunneridae</taxon>
        <taxon>Pentapetalae</taxon>
        <taxon>asterids</taxon>
        <taxon>campanulids</taxon>
        <taxon>Asterales</taxon>
        <taxon>Asteraceae</taxon>
        <taxon>Carduoideae</taxon>
        <taxon>Cardueae</taxon>
        <taxon>Arctiinae</taxon>
        <taxon>Arctium</taxon>
    </lineage>
</organism>
<accession>A0ACB9ACH5</accession>
<name>A0ACB9ACH5_ARCLA</name>
<gene>
    <name evidence="1" type="ORF">L6452_26188</name>
</gene>
<keyword evidence="2" id="KW-1185">Reference proteome</keyword>
<reference evidence="2" key="1">
    <citation type="journal article" date="2022" name="Mol. Ecol. Resour.">
        <title>The genomes of chicory, endive, great burdock and yacon provide insights into Asteraceae palaeo-polyploidization history and plant inulin production.</title>
        <authorList>
            <person name="Fan W."/>
            <person name="Wang S."/>
            <person name="Wang H."/>
            <person name="Wang A."/>
            <person name="Jiang F."/>
            <person name="Liu H."/>
            <person name="Zhao H."/>
            <person name="Xu D."/>
            <person name="Zhang Y."/>
        </authorList>
    </citation>
    <scope>NUCLEOTIDE SEQUENCE [LARGE SCALE GENOMIC DNA]</scope>
    <source>
        <strain evidence="2">cv. Niubang</strain>
    </source>
</reference>
<dbReference type="Proteomes" id="UP001055879">
    <property type="component" value="Linkage Group LG08"/>
</dbReference>
<protein>
    <submittedName>
        <fullName evidence="1">Uncharacterized protein</fullName>
    </submittedName>
</protein>
<reference evidence="1 2" key="2">
    <citation type="journal article" date="2022" name="Mol. Ecol. Resour.">
        <title>The genomes of chicory, endive, great burdock and yacon provide insights into Asteraceae paleo-polyploidization history and plant inulin production.</title>
        <authorList>
            <person name="Fan W."/>
            <person name="Wang S."/>
            <person name="Wang H."/>
            <person name="Wang A."/>
            <person name="Jiang F."/>
            <person name="Liu H."/>
            <person name="Zhao H."/>
            <person name="Xu D."/>
            <person name="Zhang Y."/>
        </authorList>
    </citation>
    <scope>NUCLEOTIDE SEQUENCE [LARGE SCALE GENOMIC DNA]</scope>
    <source>
        <strain evidence="2">cv. Niubang</strain>
    </source>
</reference>
<proteinExistence type="predicted"/>
<comment type="caution">
    <text evidence="1">The sequence shown here is derived from an EMBL/GenBank/DDBJ whole genome shotgun (WGS) entry which is preliminary data.</text>
</comment>
<evidence type="ECO:0000313" key="1">
    <source>
        <dbReference type="EMBL" id="KAI3707562.1"/>
    </source>
</evidence>